<keyword evidence="2" id="KW-1185">Reference proteome</keyword>
<dbReference type="EMBL" id="RHIB01000002">
    <property type="protein sequence ID" value="RNA67649.1"/>
    <property type="molecule type" value="Genomic_DNA"/>
</dbReference>
<dbReference type="PANTHER" id="PTHR31891:SF1">
    <property type="entry name" value="FORMAMIDASE C869.04-RELATED"/>
    <property type="match status" value="1"/>
</dbReference>
<name>A0A3M7TR43_9BACI</name>
<evidence type="ECO:0000313" key="1">
    <source>
        <dbReference type="EMBL" id="RNA67649.1"/>
    </source>
</evidence>
<dbReference type="GO" id="GO:0016811">
    <property type="term" value="F:hydrolase activity, acting on carbon-nitrogen (but not peptide) bonds, in linear amides"/>
    <property type="evidence" value="ECO:0007669"/>
    <property type="project" value="InterPro"/>
</dbReference>
<dbReference type="Gene3D" id="3.10.28.20">
    <property type="entry name" value="Acetamidase/Formamidase-like domains"/>
    <property type="match status" value="1"/>
</dbReference>
<accession>A0A3M7TR43</accession>
<reference evidence="1 2" key="1">
    <citation type="submission" date="2018-10" db="EMBL/GenBank/DDBJ databases">
        <title>Bacillus Keqinensis sp. nov., a moderately halophilic bacterium isolated from a saline-alkaline lake.</title>
        <authorList>
            <person name="Wang H."/>
        </authorList>
    </citation>
    <scope>NUCLEOTIDE SEQUENCE [LARGE SCALE GENOMIC DNA]</scope>
    <source>
        <strain evidence="1 2">KQ-3</strain>
    </source>
</reference>
<dbReference type="Gene3D" id="2.60.120.580">
    <property type="entry name" value="Acetamidase/Formamidase-like domains"/>
    <property type="match status" value="1"/>
</dbReference>
<dbReference type="InterPro" id="IPR004304">
    <property type="entry name" value="FmdA_AmdA"/>
</dbReference>
<gene>
    <name evidence="1" type="ORF">EBO34_13080</name>
</gene>
<protein>
    <submittedName>
        <fullName evidence="1">Acetamidase</fullName>
    </submittedName>
</protein>
<dbReference type="RefSeq" id="WP_122899260.1">
    <property type="nucleotide sequence ID" value="NZ_RHIB01000002.1"/>
</dbReference>
<dbReference type="OrthoDB" id="9811740at2"/>
<sequence length="312" mass="33734">MIHKLKLDSRYLSGSFDQNYKPVHTINSGDSLHLTTPDIQWGYSPNEDTPKTFYKSNQQEEKPGHPMIGPIAVNGAKAGNVLEVRLNDIVPGWYGENWAGGGPSWQNQAAGISEEEKIQLDWHLNTTNLTGSCQIGDRSFHVGLSPFMGLMGTSPKEPGTHDTPPPRYSGGNIDCKELVKGSTLYLPISVDDAHFYIGDGHALQGDGEVSGTAIECPMDHVDVTLTVRDDMTLTSPLAKTPSGWVTFGFNEDLNVATGEALSSMITLMEEQYGIKKTEAMAIASTVVDLRITQVVNGVKGVHAMLAHGALRG</sequence>
<organism evidence="1 2">
    <name type="scientific">Alteribacter keqinensis</name>
    <dbReference type="NCBI Taxonomy" id="2483800"/>
    <lineage>
        <taxon>Bacteria</taxon>
        <taxon>Bacillati</taxon>
        <taxon>Bacillota</taxon>
        <taxon>Bacilli</taxon>
        <taxon>Bacillales</taxon>
        <taxon>Bacillaceae</taxon>
        <taxon>Alteribacter</taxon>
    </lineage>
</organism>
<dbReference type="PANTHER" id="PTHR31891">
    <property type="entry name" value="FORMAMIDASE C869.04-RELATED"/>
    <property type="match status" value="1"/>
</dbReference>
<dbReference type="Pfam" id="PF03069">
    <property type="entry name" value="FmdA_AmdA"/>
    <property type="match status" value="2"/>
</dbReference>
<comment type="caution">
    <text evidence="1">The sequence shown here is derived from an EMBL/GenBank/DDBJ whole genome shotgun (WGS) entry which is preliminary data.</text>
</comment>
<evidence type="ECO:0000313" key="2">
    <source>
        <dbReference type="Proteomes" id="UP000278746"/>
    </source>
</evidence>
<dbReference type="SUPFAM" id="SSF141130">
    <property type="entry name" value="Acetamidase/Formamidase-like"/>
    <property type="match status" value="1"/>
</dbReference>
<dbReference type="AlphaFoldDB" id="A0A3M7TR43"/>
<dbReference type="Proteomes" id="UP000278746">
    <property type="component" value="Unassembled WGS sequence"/>
</dbReference>
<proteinExistence type="predicted"/>